<proteinExistence type="inferred from homology"/>
<keyword evidence="6 8" id="KW-1133">Transmembrane helix</keyword>
<evidence type="ECO:0000256" key="1">
    <source>
        <dbReference type="ARBA" id="ARBA00004651"/>
    </source>
</evidence>
<feature type="transmembrane region" description="Helical" evidence="8">
    <location>
        <begin position="41"/>
        <end position="68"/>
    </location>
</feature>
<evidence type="ECO:0000256" key="5">
    <source>
        <dbReference type="ARBA" id="ARBA00022692"/>
    </source>
</evidence>
<protein>
    <recommendedName>
        <fullName evidence="8">Probable membrane transporter protein</fullName>
    </recommendedName>
</protein>
<feature type="transmembrane region" description="Helical" evidence="8">
    <location>
        <begin position="158"/>
        <end position="185"/>
    </location>
</feature>
<dbReference type="EMBL" id="CR522870">
    <property type="protein sequence ID" value="CAG36243.1"/>
    <property type="molecule type" value="Genomic_DNA"/>
</dbReference>
<name>Q6AN31_DESPS</name>
<dbReference type="AlphaFoldDB" id="Q6AN31"/>
<dbReference type="Proteomes" id="UP000000602">
    <property type="component" value="Chromosome"/>
</dbReference>
<keyword evidence="7 8" id="KW-0472">Membrane</keyword>
<dbReference type="InterPro" id="IPR002781">
    <property type="entry name" value="TM_pro_TauE-like"/>
</dbReference>
<dbReference type="HOGENOM" id="CLU_054750_5_2_7"/>
<feature type="transmembrane region" description="Helical" evidence="8">
    <location>
        <begin position="197"/>
        <end position="216"/>
    </location>
</feature>
<sequence length="285" mass="31092">MMTFLRKWPLQDTLCLLCSVLKSNFPPQTLSAMLSLTLTASLIYFFSGFIQGLTGFGNALIAVPLLLLYMPLQPAVVTTVLMSVVMNIQLAFKYKKYVDWQITRPLILAMPLGVALGSYFLGSVSPEILEQLLALFLLAYVVYSSSGRGKSFELKSPIWKYLVGIGGGLTTSIFAAAGPFLIVYLNLIGCKRDTFKGILAICFVFVTSVTAMSYLFTGLVTTTVLSLAAVCLPVQLFGAWAGASLSKFVSDRYFKVIVMLLLCAMGLSIFIRIHLSAMSQFLGLS</sequence>
<feature type="transmembrane region" description="Helical" evidence="8">
    <location>
        <begin position="253"/>
        <end position="275"/>
    </location>
</feature>
<organism evidence="9 10">
    <name type="scientific">Desulfotalea psychrophila (strain LSv54 / DSM 12343)</name>
    <dbReference type="NCBI Taxonomy" id="177439"/>
    <lineage>
        <taxon>Bacteria</taxon>
        <taxon>Pseudomonadati</taxon>
        <taxon>Thermodesulfobacteriota</taxon>
        <taxon>Desulfobulbia</taxon>
        <taxon>Desulfobulbales</taxon>
        <taxon>Desulfocapsaceae</taxon>
        <taxon>Desulfotalea</taxon>
    </lineage>
</organism>
<dbReference type="eggNOG" id="COG0730">
    <property type="taxonomic scope" value="Bacteria"/>
</dbReference>
<comment type="subcellular location">
    <subcellularLocation>
        <location evidence="1 8">Cell membrane</location>
        <topology evidence="1 8">Multi-pass membrane protein</topology>
    </subcellularLocation>
</comment>
<gene>
    <name evidence="9" type="ordered locus">DP1514</name>
</gene>
<dbReference type="GO" id="GO:0005886">
    <property type="term" value="C:plasma membrane"/>
    <property type="evidence" value="ECO:0007669"/>
    <property type="project" value="UniProtKB-SubCell"/>
</dbReference>
<evidence type="ECO:0000256" key="4">
    <source>
        <dbReference type="ARBA" id="ARBA00022475"/>
    </source>
</evidence>
<comment type="similarity">
    <text evidence="2 8">Belongs to the 4-toluene sulfonate uptake permease (TSUP) (TC 2.A.102) family.</text>
</comment>
<dbReference type="KEGG" id="dps:DP1514"/>
<dbReference type="PANTHER" id="PTHR30269:SF37">
    <property type="entry name" value="MEMBRANE TRANSPORTER PROTEIN"/>
    <property type="match status" value="1"/>
</dbReference>
<keyword evidence="3" id="KW-0813">Transport</keyword>
<feature type="transmembrane region" description="Helical" evidence="8">
    <location>
        <begin position="128"/>
        <end position="146"/>
    </location>
</feature>
<evidence type="ECO:0000256" key="2">
    <source>
        <dbReference type="ARBA" id="ARBA00009142"/>
    </source>
</evidence>
<feature type="transmembrane region" description="Helical" evidence="8">
    <location>
        <begin position="104"/>
        <end position="121"/>
    </location>
</feature>
<dbReference type="PANTHER" id="PTHR30269">
    <property type="entry name" value="TRANSMEMBRANE PROTEIN YFCA"/>
    <property type="match status" value="1"/>
</dbReference>
<keyword evidence="10" id="KW-1185">Reference proteome</keyword>
<evidence type="ECO:0000313" key="10">
    <source>
        <dbReference type="Proteomes" id="UP000000602"/>
    </source>
</evidence>
<dbReference type="InterPro" id="IPR052017">
    <property type="entry name" value="TSUP"/>
</dbReference>
<keyword evidence="4 8" id="KW-1003">Cell membrane</keyword>
<evidence type="ECO:0000256" key="6">
    <source>
        <dbReference type="ARBA" id="ARBA00022989"/>
    </source>
</evidence>
<dbReference type="STRING" id="177439.DP1514"/>
<evidence type="ECO:0000256" key="7">
    <source>
        <dbReference type="ARBA" id="ARBA00023136"/>
    </source>
</evidence>
<feature type="transmembrane region" description="Helical" evidence="8">
    <location>
        <begin position="222"/>
        <end position="241"/>
    </location>
</feature>
<evidence type="ECO:0000256" key="8">
    <source>
        <dbReference type="RuleBase" id="RU363041"/>
    </source>
</evidence>
<accession>Q6AN31</accession>
<keyword evidence="5 8" id="KW-0812">Transmembrane</keyword>
<evidence type="ECO:0000313" key="9">
    <source>
        <dbReference type="EMBL" id="CAG36243.1"/>
    </source>
</evidence>
<evidence type="ECO:0000256" key="3">
    <source>
        <dbReference type="ARBA" id="ARBA00022448"/>
    </source>
</evidence>
<reference evidence="10" key="1">
    <citation type="journal article" date="2004" name="Environ. Microbiol.">
        <title>The genome of Desulfotalea psychrophila, a sulfate-reducing bacterium from permanently cold Arctic sediments.</title>
        <authorList>
            <person name="Rabus R."/>
            <person name="Ruepp A."/>
            <person name="Frickey T."/>
            <person name="Rattei T."/>
            <person name="Fartmann B."/>
            <person name="Stark M."/>
            <person name="Bauer M."/>
            <person name="Zibat A."/>
            <person name="Lombardot T."/>
            <person name="Becker I."/>
            <person name="Amann J."/>
            <person name="Gellner K."/>
            <person name="Teeling H."/>
            <person name="Leuschner W.D."/>
            <person name="Gloeckner F.-O."/>
            <person name="Lupas A.N."/>
            <person name="Amann R."/>
            <person name="Klenk H.-P."/>
        </authorList>
    </citation>
    <scope>NUCLEOTIDE SEQUENCE [LARGE SCALE GENOMIC DNA]</scope>
    <source>
        <strain evidence="10">DSM 12343 / LSv54</strain>
    </source>
</reference>
<dbReference type="Pfam" id="PF01925">
    <property type="entry name" value="TauE"/>
    <property type="match status" value="1"/>
</dbReference>